<dbReference type="GO" id="GO:0008195">
    <property type="term" value="F:phosphatidate phosphatase activity"/>
    <property type="evidence" value="ECO:0007669"/>
    <property type="project" value="InterPro"/>
</dbReference>
<dbReference type="RefSeq" id="WP_114184982.1">
    <property type="nucleotide sequence ID" value="NZ_QOIO01000007.1"/>
</dbReference>
<keyword evidence="4" id="KW-1185">Reference proteome</keyword>
<reference evidence="3 4" key="1">
    <citation type="submission" date="2019-07" db="EMBL/GenBank/DDBJ databases">
        <title>Whole genome shotgun sequence of Microvirga aerophila NBRC 106136.</title>
        <authorList>
            <person name="Hosoyama A."/>
            <person name="Uohara A."/>
            <person name="Ohji S."/>
            <person name="Ichikawa N."/>
        </authorList>
    </citation>
    <scope>NUCLEOTIDE SEQUENCE [LARGE SCALE GENOMIC DNA]</scope>
    <source>
        <strain evidence="3 4">NBRC 106136</strain>
    </source>
</reference>
<dbReference type="EMBL" id="BJYU01000034">
    <property type="protein sequence ID" value="GEO15051.1"/>
    <property type="molecule type" value="Genomic_DNA"/>
</dbReference>
<evidence type="ECO:0000313" key="3">
    <source>
        <dbReference type="EMBL" id="GEO15051.1"/>
    </source>
</evidence>
<evidence type="ECO:0000256" key="1">
    <source>
        <dbReference type="SAM" id="MobiDB-lite"/>
    </source>
</evidence>
<dbReference type="Pfam" id="PF09949">
    <property type="entry name" value="APP1_cat"/>
    <property type="match status" value="1"/>
</dbReference>
<dbReference type="PANTHER" id="PTHR28208">
    <property type="entry name" value="PHOSPHATIDATE PHOSPHATASE APP1"/>
    <property type="match status" value="1"/>
</dbReference>
<dbReference type="InterPro" id="IPR052935">
    <property type="entry name" value="Mg2+_PAP"/>
</dbReference>
<organism evidence="3 4">
    <name type="scientific">Microvirga aerophila</name>
    <dbReference type="NCBI Taxonomy" id="670291"/>
    <lineage>
        <taxon>Bacteria</taxon>
        <taxon>Pseudomonadati</taxon>
        <taxon>Pseudomonadota</taxon>
        <taxon>Alphaproteobacteria</taxon>
        <taxon>Hyphomicrobiales</taxon>
        <taxon>Methylobacteriaceae</taxon>
        <taxon>Microvirga</taxon>
    </lineage>
</organism>
<accession>A0A512BSX2</accession>
<name>A0A512BSX2_9HYPH</name>
<dbReference type="PANTHER" id="PTHR28208:SF3">
    <property type="entry name" value="PHOSPHATIDATE PHOSPHATASE APP1"/>
    <property type="match status" value="1"/>
</dbReference>
<proteinExistence type="predicted"/>
<dbReference type="Proteomes" id="UP000321085">
    <property type="component" value="Unassembled WGS sequence"/>
</dbReference>
<feature type="compositionally biased region" description="Basic and acidic residues" evidence="1">
    <location>
        <begin position="378"/>
        <end position="388"/>
    </location>
</feature>
<dbReference type="OrthoDB" id="9789875at2"/>
<gene>
    <name evidence="3" type="ORF">MAE02_27470</name>
</gene>
<dbReference type="AlphaFoldDB" id="A0A512BSX2"/>
<feature type="region of interest" description="Disordered" evidence="1">
    <location>
        <begin position="362"/>
        <end position="430"/>
    </location>
</feature>
<comment type="caution">
    <text evidence="3">The sequence shown here is derived from an EMBL/GenBank/DDBJ whole genome shotgun (WGS) entry which is preliminary data.</text>
</comment>
<sequence>MGLSRIMTNLRDALVGILRVAGRPVRRAQGERGVVLEPYRGYGSRDEVFLIGRVFRQSQADPGAERRDLLENMRDISRRIVRRAVPGAVVTARFYGAEEAFTTDRDGYFRVHLSPVDAPATDRPWHTMELSLEQPQPVQAQAQIFIPPPSCRYVVISDIDDTVMRTGVANKLKMLWRLFVQDAESRIAFPGVGALYRALHDGASGQQENPMLYVSRAPWGIYDVLEEFFRLHAIPVGPILFLREWGVSWKSPLPRKAEDHKRELIHNMLALYKDLPFILIGDSGQHDPEIYRQIVDEHPGRVLAVYIRNVSRSSSRVTEIEELAKAVARVGSTLLLAADSVAMAEHAVKLGLVPPETISEVKSEKAADAGGTAQPTTRRIERSTKGETVEAVSQGELKDILETGPGTTPPSVVVEPAARGSQHGPDKEGT</sequence>
<evidence type="ECO:0000259" key="2">
    <source>
        <dbReference type="Pfam" id="PF09949"/>
    </source>
</evidence>
<evidence type="ECO:0000313" key="4">
    <source>
        <dbReference type="Proteomes" id="UP000321085"/>
    </source>
</evidence>
<feature type="domain" description="Phosphatidate phosphatase APP1 catalytic" evidence="2">
    <location>
        <begin position="154"/>
        <end position="309"/>
    </location>
</feature>
<protein>
    <submittedName>
        <fullName evidence="3">Phosphatase</fullName>
    </submittedName>
</protein>
<dbReference type="InterPro" id="IPR019236">
    <property type="entry name" value="APP1_cat"/>
</dbReference>